<dbReference type="RefSeq" id="WP_088249855.1">
    <property type="nucleotide sequence ID" value="NZ_NHMK01000030.1"/>
</dbReference>
<dbReference type="Pfam" id="PF03811">
    <property type="entry name" value="Zn_ribbon_InsA"/>
    <property type="match status" value="1"/>
</dbReference>
<evidence type="ECO:0000259" key="1">
    <source>
        <dbReference type="Pfam" id="PF03811"/>
    </source>
</evidence>
<dbReference type="InterPro" id="IPR003220">
    <property type="entry name" value="InsA_N_dom_Znf"/>
</dbReference>
<evidence type="ECO:0000313" key="3">
    <source>
        <dbReference type="Proteomes" id="UP000197208"/>
    </source>
</evidence>
<comment type="caution">
    <text evidence="2">The sequence shown here is derived from an EMBL/GenBank/DDBJ whole genome shotgun (WGS) entry which is preliminary data.</text>
</comment>
<name>A0A246BF11_9DEIO</name>
<dbReference type="OrthoDB" id="71345at2"/>
<dbReference type="EMBL" id="NHMK01000030">
    <property type="protein sequence ID" value="OWL93807.1"/>
    <property type="molecule type" value="Genomic_DNA"/>
</dbReference>
<dbReference type="AlphaFoldDB" id="A0A246BF11"/>
<sequence length="102" mass="11644">MNGLECPQCGAARIVKNGHAHTGKQRYLCRICTHQFTLHHRRTRISPDTIALVDRLLSERLSHRGICRAVGVSRSWFRRHLQALTNTVPHSLDPEPQSFPKV</sequence>
<reference evidence="2 3" key="1">
    <citation type="submission" date="2017-05" db="EMBL/GenBank/DDBJ databases">
        <title>De novo genome assembly of Deniococcus indicus strain DR1.</title>
        <authorList>
            <person name="Chauhan D."/>
            <person name="Yennamalli R.M."/>
            <person name="Priyadarshini R."/>
        </authorList>
    </citation>
    <scope>NUCLEOTIDE SEQUENCE [LARGE SCALE GENOMIC DNA]</scope>
    <source>
        <strain evidence="2 3">DR1</strain>
    </source>
</reference>
<organism evidence="2 3">
    <name type="scientific">Deinococcus indicus</name>
    <dbReference type="NCBI Taxonomy" id="223556"/>
    <lineage>
        <taxon>Bacteria</taxon>
        <taxon>Thermotogati</taxon>
        <taxon>Deinococcota</taxon>
        <taxon>Deinococci</taxon>
        <taxon>Deinococcales</taxon>
        <taxon>Deinococcaceae</taxon>
        <taxon>Deinococcus</taxon>
    </lineage>
</organism>
<proteinExistence type="predicted"/>
<accession>A0A246BF11</accession>
<evidence type="ECO:0000313" key="2">
    <source>
        <dbReference type="EMBL" id="OWL93807.1"/>
    </source>
</evidence>
<protein>
    <recommendedName>
        <fullName evidence="1">InsA N-terminal zinc ribbon domain-containing protein</fullName>
    </recommendedName>
</protein>
<dbReference type="GO" id="GO:0006313">
    <property type="term" value="P:DNA transposition"/>
    <property type="evidence" value="ECO:0007669"/>
    <property type="project" value="InterPro"/>
</dbReference>
<gene>
    <name evidence="2" type="ORF">CBQ26_17120</name>
</gene>
<feature type="domain" description="InsA N-terminal zinc ribbon" evidence="1">
    <location>
        <begin position="5"/>
        <end position="32"/>
    </location>
</feature>
<keyword evidence="3" id="KW-1185">Reference proteome</keyword>
<dbReference type="Proteomes" id="UP000197208">
    <property type="component" value="Unassembled WGS sequence"/>
</dbReference>